<evidence type="ECO:0000313" key="6">
    <source>
        <dbReference type="Proteomes" id="UP000494261"/>
    </source>
</evidence>
<keyword evidence="4" id="KW-0449">Lipoprotein</keyword>
<accession>A0A6P2NPJ4</accession>
<dbReference type="RefSeq" id="WP_089450880.1">
    <property type="nucleotide sequence ID" value="NZ_CABVQC010000032.1"/>
</dbReference>
<dbReference type="AlphaFoldDB" id="A0A228IXD4"/>
<sequence length="124" mass="13598">MNRPLHRPFHRSFRTIVLTSVAAGTLALAGCAMPPPTSTILSRLPEPGASGGQPRALSSAERKRYDEIDQQVLREQNSAIAAEAAARAWAYYSPPPVTVYGGYYGGWGNRWGTGISYGYPGWWW</sequence>
<feature type="signal peptide" evidence="2">
    <location>
        <begin position="1"/>
        <end position="29"/>
    </location>
</feature>
<proteinExistence type="predicted"/>
<dbReference type="Proteomes" id="UP000214600">
    <property type="component" value="Unassembled WGS sequence"/>
</dbReference>
<feature type="chain" id="PRO_5036313660" evidence="2">
    <location>
        <begin position="30"/>
        <end position="124"/>
    </location>
</feature>
<reference evidence="5" key="1">
    <citation type="submission" date="2017-06" db="EMBL/GenBank/DDBJ databases">
        <authorList>
            <person name="LiPuma J."/>
            <person name="Spilker T."/>
        </authorList>
    </citation>
    <scope>NUCLEOTIDE SEQUENCE [LARGE SCALE GENOMIC DNA]</scope>
    <source>
        <strain evidence="5">AU17325</strain>
    </source>
</reference>
<dbReference type="OrthoDB" id="9018226at2"/>
<keyword evidence="2" id="KW-0732">Signal</keyword>
<evidence type="ECO:0000256" key="2">
    <source>
        <dbReference type="SAM" id="SignalP"/>
    </source>
</evidence>
<dbReference type="GeneID" id="99659431"/>
<dbReference type="EMBL" id="NKFA01000005">
    <property type="protein sequence ID" value="OXI47116.1"/>
    <property type="molecule type" value="Genomic_DNA"/>
</dbReference>
<dbReference type="PROSITE" id="PS51257">
    <property type="entry name" value="PROKAR_LIPOPROTEIN"/>
    <property type="match status" value="1"/>
</dbReference>
<evidence type="ECO:0000313" key="4">
    <source>
        <dbReference type="EMBL" id="VWB96606.1"/>
    </source>
</evidence>
<evidence type="ECO:0000313" key="3">
    <source>
        <dbReference type="EMBL" id="OXI47116.1"/>
    </source>
</evidence>
<dbReference type="Proteomes" id="UP000494261">
    <property type="component" value="Unassembled WGS sequence"/>
</dbReference>
<feature type="region of interest" description="Disordered" evidence="1">
    <location>
        <begin position="40"/>
        <end position="62"/>
    </location>
</feature>
<reference evidence="3 5" key="3">
    <citation type="submission" date="2017-08" db="EMBL/GenBank/DDBJ databases">
        <title>WGS of novel Burkholderia cepaca complex species.</title>
        <authorList>
            <person name="Lipuma J."/>
            <person name="Spilker T."/>
        </authorList>
    </citation>
    <scope>NUCLEOTIDE SEQUENCE [LARGE SCALE GENOMIC DNA]</scope>
    <source>
        <strain evidence="3 5">AU17325</strain>
    </source>
</reference>
<protein>
    <submittedName>
        <fullName evidence="4">Putative lipoprotein</fullName>
    </submittedName>
</protein>
<accession>A0A228IXD4</accession>
<dbReference type="EMBL" id="CABVQC010000032">
    <property type="protein sequence ID" value="VWB96606.1"/>
    <property type="molecule type" value="Genomic_DNA"/>
</dbReference>
<organism evidence="3 5">
    <name type="scientific">Burkholderia aenigmatica</name>
    <dbReference type="NCBI Taxonomy" id="2015348"/>
    <lineage>
        <taxon>Bacteria</taxon>
        <taxon>Pseudomonadati</taxon>
        <taxon>Pseudomonadota</taxon>
        <taxon>Betaproteobacteria</taxon>
        <taxon>Burkholderiales</taxon>
        <taxon>Burkholderiaceae</taxon>
        <taxon>Burkholderia</taxon>
        <taxon>Burkholderia cepacia complex</taxon>
    </lineage>
</organism>
<reference evidence="4 6" key="4">
    <citation type="submission" date="2019-09" db="EMBL/GenBank/DDBJ databases">
        <authorList>
            <person name="Depoorter E."/>
        </authorList>
    </citation>
    <scope>NUCLEOTIDE SEQUENCE [LARGE SCALE GENOMIC DNA]</scope>
    <source>
        <strain evidence="4">LMG 13014</strain>
    </source>
</reference>
<reference evidence="3" key="2">
    <citation type="submission" date="2017-06" db="EMBL/GenBank/DDBJ databases">
        <authorList>
            <person name="Kim H.J."/>
            <person name="Triplett B.A."/>
        </authorList>
    </citation>
    <scope>NUCLEOTIDE SEQUENCE [LARGE SCALE GENOMIC DNA]</scope>
    <source>
        <strain evidence="3">AU17325</strain>
    </source>
</reference>
<evidence type="ECO:0000313" key="5">
    <source>
        <dbReference type="Proteomes" id="UP000214600"/>
    </source>
</evidence>
<gene>
    <name evidence="4" type="ORF">BLA13014_04514</name>
    <name evidence="3" type="ORF">CFB84_12095</name>
</gene>
<name>A0A228IXD4_9BURK</name>
<evidence type="ECO:0000256" key="1">
    <source>
        <dbReference type="SAM" id="MobiDB-lite"/>
    </source>
</evidence>